<dbReference type="PANTHER" id="PTHR43861">
    <property type="entry name" value="TRANS-ACONITATE 2-METHYLTRANSFERASE-RELATED"/>
    <property type="match status" value="1"/>
</dbReference>
<dbReference type="InterPro" id="IPR029063">
    <property type="entry name" value="SAM-dependent_MTases_sf"/>
</dbReference>
<dbReference type="Proteomes" id="UP000034135">
    <property type="component" value="Unassembled WGS sequence"/>
</dbReference>
<dbReference type="AlphaFoldDB" id="A0A0G1AWS6"/>
<proteinExistence type="predicted"/>
<reference evidence="1 2" key="1">
    <citation type="journal article" date="2015" name="Nature">
        <title>rRNA introns, odd ribosomes, and small enigmatic genomes across a large radiation of phyla.</title>
        <authorList>
            <person name="Brown C.T."/>
            <person name="Hug L.A."/>
            <person name="Thomas B.C."/>
            <person name="Sharon I."/>
            <person name="Castelle C.J."/>
            <person name="Singh A."/>
            <person name="Wilkins M.J."/>
            <person name="Williams K.H."/>
            <person name="Banfield J.F."/>
        </authorList>
    </citation>
    <scope>NUCLEOTIDE SEQUENCE [LARGE SCALE GENOMIC DNA]</scope>
</reference>
<protein>
    <submittedName>
        <fullName evidence="1">Uncharacterized protein</fullName>
    </submittedName>
</protein>
<organism evidence="1 2">
    <name type="scientific">Candidatus Daviesbacteria bacterium GW2011_GWA1_42_6</name>
    <dbReference type="NCBI Taxonomy" id="1618420"/>
    <lineage>
        <taxon>Bacteria</taxon>
        <taxon>Candidatus Daviesiibacteriota</taxon>
    </lineage>
</organism>
<sequence>MRAFGKYIGYLGRVNEGLIEQMVLESLPKGKDSVYLDLGCGDGVKTLIRASHIGTGDVIGIEGDKNLLSAAKNGGIKTYWTDINLPWPINDVSVDCITATEVVEHLSDLDNFFSESKRILKPGGKIIISTENLAGYHNIFALLMGDQPYTGPYLSKAFPVGHKPCSKFYQGKNIAYPHLNVMTTKALRQLLSRYGFKVKGISGIGFYPLLPFLANLLASFDKYHASYCVVVAEK</sequence>
<name>A0A0G1AWS6_9BACT</name>
<dbReference type="EMBL" id="LCEB01000002">
    <property type="protein sequence ID" value="KKS65487.1"/>
    <property type="molecule type" value="Genomic_DNA"/>
</dbReference>
<dbReference type="Pfam" id="PF13489">
    <property type="entry name" value="Methyltransf_23"/>
    <property type="match status" value="1"/>
</dbReference>
<dbReference type="CDD" id="cd02440">
    <property type="entry name" value="AdoMet_MTases"/>
    <property type="match status" value="1"/>
</dbReference>
<evidence type="ECO:0000313" key="2">
    <source>
        <dbReference type="Proteomes" id="UP000034135"/>
    </source>
</evidence>
<gene>
    <name evidence="1" type="ORF">UV33_C0002G0008</name>
</gene>
<dbReference type="Gene3D" id="3.40.50.150">
    <property type="entry name" value="Vaccinia Virus protein VP39"/>
    <property type="match status" value="1"/>
</dbReference>
<accession>A0A0G1AWS6</accession>
<comment type="caution">
    <text evidence="1">The sequence shown here is derived from an EMBL/GenBank/DDBJ whole genome shotgun (WGS) entry which is preliminary data.</text>
</comment>
<evidence type="ECO:0000313" key="1">
    <source>
        <dbReference type="EMBL" id="KKS65487.1"/>
    </source>
</evidence>
<dbReference type="SUPFAM" id="SSF53335">
    <property type="entry name" value="S-adenosyl-L-methionine-dependent methyltransferases"/>
    <property type="match status" value="1"/>
</dbReference>